<name>A0AAJ5BHB2_9GAMM</name>
<accession>A0AAJ5BHB2</accession>
<evidence type="ECO:0000313" key="2">
    <source>
        <dbReference type="Proteomes" id="UP000226420"/>
    </source>
</evidence>
<comment type="caution">
    <text evidence="1">The sequence shown here is derived from an EMBL/GenBank/DDBJ whole genome shotgun (WGS) entry which is preliminary data.</text>
</comment>
<sequence length="59" mass="6616">MVFFPPCQATLGQDLGHNCDLSGIYPFSFLDSLTMRGYNAASNFPDFIRDASDKRDRVP</sequence>
<organism evidence="1 2">
    <name type="scientific">Pragia fontium DSM 5563 = ATCC 49100</name>
    <dbReference type="NCBI Taxonomy" id="1122977"/>
    <lineage>
        <taxon>Bacteria</taxon>
        <taxon>Pseudomonadati</taxon>
        <taxon>Pseudomonadota</taxon>
        <taxon>Gammaproteobacteria</taxon>
        <taxon>Enterobacterales</taxon>
        <taxon>Budviciaceae</taxon>
        <taxon>Pragia</taxon>
    </lineage>
</organism>
<dbReference type="AlphaFoldDB" id="A0AAJ5BHB2"/>
<dbReference type="Proteomes" id="UP000226420">
    <property type="component" value="Unassembled WGS sequence"/>
</dbReference>
<proteinExistence type="predicted"/>
<reference evidence="1 2" key="1">
    <citation type="submission" date="2016-10" db="EMBL/GenBank/DDBJ databases">
        <authorList>
            <person name="Varghese N."/>
            <person name="Submissions S."/>
        </authorList>
    </citation>
    <scope>NUCLEOTIDE SEQUENCE [LARGE SCALE GENOMIC DNA]</scope>
    <source>
        <strain evidence="1 2">DSM 5563</strain>
    </source>
</reference>
<dbReference type="EMBL" id="FOLW01000005">
    <property type="protein sequence ID" value="SFC88585.1"/>
    <property type="molecule type" value="Genomic_DNA"/>
</dbReference>
<evidence type="ECO:0000313" key="1">
    <source>
        <dbReference type="EMBL" id="SFC88585.1"/>
    </source>
</evidence>
<gene>
    <name evidence="1" type="ORF">SAMN02745723_10598</name>
</gene>
<protein>
    <submittedName>
        <fullName evidence="1">Uncharacterized protein</fullName>
    </submittedName>
</protein>